<accession>A0A1W6WYD4</accession>
<name>A0A1W6WYD4_BACTU</name>
<reference evidence="1 2" key="1">
    <citation type="submission" date="2017-04" db="EMBL/GenBank/DDBJ databases">
        <title>Complete Genome Sequence of Bacillus thuringiensis type Strain ATCC 10792.</title>
        <authorList>
            <person name="Oh D.-H."/>
            <person name="Park B.-J."/>
            <person name="Shuai W."/>
            <person name="Chelliah R."/>
        </authorList>
    </citation>
    <scope>NUCLEOTIDE SEQUENCE [LARGE SCALE GENOMIC DNA]</scope>
    <source>
        <strain evidence="1 2">ATCC 10792</strain>
        <plasmid evidence="1 2">poh2</plasmid>
    </source>
</reference>
<dbReference type="CDD" id="cd01983">
    <property type="entry name" value="SIMIBI"/>
    <property type="match status" value="1"/>
</dbReference>
<dbReference type="RefSeq" id="WP_002134102.1">
    <property type="nucleotide sequence ID" value="NZ_CP011357.1"/>
</dbReference>
<dbReference type="AlphaFoldDB" id="A0A1W6WYD4"/>
<dbReference type="Gene3D" id="3.40.50.300">
    <property type="entry name" value="P-loop containing nucleotide triphosphate hydrolases"/>
    <property type="match status" value="1"/>
</dbReference>
<dbReference type="InterPro" id="IPR027417">
    <property type="entry name" value="P-loop_NTPase"/>
</dbReference>
<dbReference type="Proteomes" id="UP000194143">
    <property type="component" value="Plasmid poh2"/>
</dbReference>
<evidence type="ECO:0008006" key="3">
    <source>
        <dbReference type="Google" id="ProtNLM"/>
    </source>
</evidence>
<dbReference type="EMBL" id="CP021063">
    <property type="protein sequence ID" value="ARP61570.1"/>
    <property type="molecule type" value="Genomic_DNA"/>
</dbReference>
<evidence type="ECO:0000313" key="2">
    <source>
        <dbReference type="Proteomes" id="UP000194143"/>
    </source>
</evidence>
<sequence length="429" mass="49937">MKLAISMKSNFAFERLVAILENHEYGKEVEIYQKNVQTVTDVEDVVEFWKVDYIVVDSKVIDSKSICDFLNRNDIEFTVFESDFELVIEQILNFFSLQPSEEDPLQIKEVNASVIATKPPVEKKEKIIYQEKVVEKEVFKTSYTSIPNQLIVVGSMWSGAGSTTFAHNLAKAIAGRGLKVSYVEYPVLKPYTFDYLAIPVKEQEKEQEYVDVARELLMNRSFKKHGAVWNEHGVDWYVIDSRLEPIESFGYEEMLKFVYSINSTITIVDVSNRLNDPTVQSLLHHADHIYICIEPDPIKIDWLSTIKNGGIDAEVQREEKRAIDFLNEIEETEGVTYQFINMKYTKKIDTTTWLESLGDKKPLVLFPTIPYEDLIELTWKSEFLYDNEQYKMKIEKVLKPVLVQILPRQFYELPNNGVKKRSRFIPKIF</sequence>
<gene>
    <name evidence="1" type="ORF">CAB88_31665</name>
</gene>
<protein>
    <recommendedName>
        <fullName evidence="3">Flp pilus assembly protein, ATPase CpaE</fullName>
    </recommendedName>
</protein>
<keyword evidence="2" id="KW-1185">Reference proteome</keyword>
<dbReference type="SUPFAM" id="SSF52540">
    <property type="entry name" value="P-loop containing nucleoside triphosphate hydrolases"/>
    <property type="match status" value="1"/>
</dbReference>
<dbReference type="KEGG" id="bthy:AQ980_31450"/>
<geneLocation type="plasmid" evidence="1 2">
    <name>poh2</name>
</geneLocation>
<organism evidence="1 2">
    <name type="scientific">Bacillus thuringiensis</name>
    <dbReference type="NCBI Taxonomy" id="1428"/>
    <lineage>
        <taxon>Bacteria</taxon>
        <taxon>Bacillati</taxon>
        <taxon>Bacillota</taxon>
        <taxon>Bacilli</taxon>
        <taxon>Bacillales</taxon>
        <taxon>Bacillaceae</taxon>
        <taxon>Bacillus</taxon>
        <taxon>Bacillus cereus group</taxon>
    </lineage>
</organism>
<dbReference type="GeneID" id="67470625"/>
<proteinExistence type="predicted"/>
<keyword evidence="1" id="KW-0614">Plasmid</keyword>
<evidence type="ECO:0000313" key="1">
    <source>
        <dbReference type="EMBL" id="ARP61570.1"/>
    </source>
</evidence>